<evidence type="ECO:0000313" key="2">
    <source>
        <dbReference type="EMBL" id="CAB4862995.1"/>
    </source>
</evidence>
<dbReference type="GO" id="GO:0003824">
    <property type="term" value="F:catalytic activity"/>
    <property type="evidence" value="ECO:0007669"/>
    <property type="project" value="InterPro"/>
</dbReference>
<evidence type="ECO:0000313" key="1">
    <source>
        <dbReference type="EMBL" id="CAB4833723.1"/>
    </source>
</evidence>
<reference evidence="2" key="1">
    <citation type="submission" date="2020-05" db="EMBL/GenBank/DDBJ databases">
        <authorList>
            <person name="Chiriac C."/>
            <person name="Salcher M."/>
            <person name="Ghai R."/>
            <person name="Kavagutti S V."/>
        </authorList>
    </citation>
    <scope>NUCLEOTIDE SEQUENCE</scope>
</reference>
<dbReference type="InterPro" id="IPR014748">
    <property type="entry name" value="Enoyl-CoA_hydra_C"/>
</dbReference>
<name>A0A6J7D1M0_9ZZZZ</name>
<gene>
    <name evidence="1" type="ORF">UFOPK3164_01525</name>
    <name evidence="2" type="ORF">UFOPK3427_00309</name>
    <name evidence="3" type="ORF">UFOPK4112_01645</name>
</gene>
<dbReference type="InterPro" id="IPR018376">
    <property type="entry name" value="Enoyl-CoA_hyd/isom_CS"/>
</dbReference>
<dbReference type="InterPro" id="IPR001753">
    <property type="entry name" value="Enoyl-CoA_hydra/iso"/>
</dbReference>
<dbReference type="PANTHER" id="PTHR43459:SF1">
    <property type="entry name" value="EG:BACN32G11.4 PROTEIN"/>
    <property type="match status" value="1"/>
</dbReference>
<dbReference type="Gene3D" id="1.10.12.10">
    <property type="entry name" value="Lyase 2-enoyl-coa Hydratase, Chain A, domain 2"/>
    <property type="match status" value="1"/>
</dbReference>
<dbReference type="EMBL" id="CAFABE010000100">
    <property type="protein sequence ID" value="CAB4833723.1"/>
    <property type="molecule type" value="Genomic_DNA"/>
</dbReference>
<dbReference type="Gene3D" id="3.90.226.10">
    <property type="entry name" value="2-enoyl-CoA Hydratase, Chain A, domain 1"/>
    <property type="match status" value="1"/>
</dbReference>
<organism evidence="2">
    <name type="scientific">freshwater metagenome</name>
    <dbReference type="NCBI Taxonomy" id="449393"/>
    <lineage>
        <taxon>unclassified sequences</taxon>
        <taxon>metagenomes</taxon>
        <taxon>ecological metagenomes</taxon>
    </lineage>
</organism>
<dbReference type="SUPFAM" id="SSF52096">
    <property type="entry name" value="ClpP/crotonase"/>
    <property type="match status" value="1"/>
</dbReference>
<dbReference type="AlphaFoldDB" id="A0A6J7D1M0"/>
<accession>A0A6J7D1M0</accession>
<dbReference type="EMBL" id="CAFBPM010000023">
    <property type="protein sequence ID" value="CAB5030999.1"/>
    <property type="molecule type" value="Genomic_DNA"/>
</dbReference>
<dbReference type="EMBL" id="CAFBLT010000001">
    <property type="protein sequence ID" value="CAB4862995.1"/>
    <property type="molecule type" value="Genomic_DNA"/>
</dbReference>
<dbReference type="InterPro" id="IPR029045">
    <property type="entry name" value="ClpP/crotonase-like_dom_sf"/>
</dbReference>
<dbReference type="PROSITE" id="PS00166">
    <property type="entry name" value="ENOYL_COA_HYDRATASE"/>
    <property type="match status" value="1"/>
</dbReference>
<dbReference type="CDD" id="cd06558">
    <property type="entry name" value="crotonase-like"/>
    <property type="match status" value="1"/>
</dbReference>
<proteinExistence type="predicted"/>
<sequence length="259" mass="27840">METLLIERSGGVVTVVMNRPEKKNAMNGIMFDELTQVFREVEHNEDDRCLVLTGAGGEFCTGADLTDPRGAMDPSTPGIIRMRRLNETALALYELSKPTIAKVDGLAVGAGMSLAIGCDLVVASERARFSMIFTSRGLSPDLGSSWLLPRLIGLAQARELVLLAEMTSAERGKELGFVNRVVPLETLEEVVATLATQLATGPSIALGLAKSLLNQTFQTSMAQALEDEGRAQAVNFGTEDLGEAIRAFMGKRPPVFKGR</sequence>
<protein>
    <submittedName>
        <fullName evidence="2">Unannotated protein</fullName>
    </submittedName>
</protein>
<dbReference type="Pfam" id="PF00378">
    <property type="entry name" value="ECH_1"/>
    <property type="match status" value="1"/>
</dbReference>
<dbReference type="PANTHER" id="PTHR43459">
    <property type="entry name" value="ENOYL-COA HYDRATASE"/>
    <property type="match status" value="1"/>
</dbReference>
<evidence type="ECO:0000313" key="3">
    <source>
        <dbReference type="EMBL" id="CAB5030999.1"/>
    </source>
</evidence>